<keyword evidence="4" id="KW-0496">Mitochondrion</keyword>
<comment type="caution">
    <text evidence="10">The sequence shown here is derived from an EMBL/GenBank/DDBJ whole genome shotgun (WGS) entry which is preliminary data.</text>
</comment>
<comment type="subunit">
    <text evidence="8">Part of the mitochondrial complex I assembly/MCIA complex that comprises at least the core subunits TMEM126B, NDUFAF1, ECSIT and ACAD9 and complement subunits such as COA1 and TMEM186. Interacts with ECSIT. Interacts with ACAD9. At early stages of complex I assembly, it is found in intermediate subcomplexes that contain different subunits including NDUFB6, NDUFA6, NDUFA9, NDUFS3, NDUFS7, ND1, ND2 and ND3. Interacts with TMEM70 and TMEM242.</text>
</comment>
<proteinExistence type="inferred from homology"/>
<dbReference type="SUPFAM" id="SSF49785">
    <property type="entry name" value="Galactose-binding domain-like"/>
    <property type="match status" value="1"/>
</dbReference>
<reference evidence="10" key="1">
    <citation type="thesis" date="2020" institute="ProQuest LLC" country="789 East Eisenhower Parkway, Ann Arbor, MI, USA">
        <title>Comparative Genomics and Chromosome Evolution.</title>
        <authorList>
            <person name="Mudd A.B."/>
        </authorList>
    </citation>
    <scope>NUCLEOTIDE SEQUENCE</scope>
    <source>
        <strain evidence="10">1538</strain>
        <tissue evidence="10">Blood</tissue>
    </source>
</reference>
<name>A0AAV2ZQX4_PYXAD</name>
<protein>
    <recommendedName>
        <fullName evidence="3">Complex I intermediate-associated protein 30, mitochondrial</fullName>
    </recommendedName>
    <alternativeName>
        <fullName evidence="7">NADH dehydrogenase [ubiquinone] 1 alpha subcomplex assembly factor 1</fullName>
    </alternativeName>
</protein>
<feature type="domain" description="NADH:ubiquinone oxidoreductase intermediate-associated protein 30" evidence="9">
    <location>
        <begin position="105"/>
        <end position="278"/>
    </location>
</feature>
<evidence type="ECO:0000256" key="6">
    <source>
        <dbReference type="ARBA" id="ARBA00029396"/>
    </source>
</evidence>
<evidence type="ECO:0000256" key="8">
    <source>
        <dbReference type="ARBA" id="ARBA00047124"/>
    </source>
</evidence>
<dbReference type="Gene3D" id="2.60.120.430">
    <property type="entry name" value="Galactose-binding lectin"/>
    <property type="match status" value="1"/>
</dbReference>
<comment type="subcellular location">
    <subcellularLocation>
        <location evidence="1">Mitochondrion</location>
    </subcellularLocation>
</comment>
<dbReference type="AlphaFoldDB" id="A0AAV2ZQX4"/>
<evidence type="ECO:0000256" key="2">
    <source>
        <dbReference type="ARBA" id="ARBA00007884"/>
    </source>
</evidence>
<dbReference type="EMBL" id="DYDO01000013">
    <property type="protein sequence ID" value="DBA14152.1"/>
    <property type="molecule type" value="Genomic_DNA"/>
</dbReference>
<dbReference type="GO" id="GO:0032981">
    <property type="term" value="P:mitochondrial respiratory chain complex I assembly"/>
    <property type="evidence" value="ECO:0007669"/>
    <property type="project" value="TreeGrafter"/>
</dbReference>
<keyword evidence="11" id="KW-1185">Reference proteome</keyword>
<comment type="function">
    <text evidence="6">As part of the MCIA complex, involved in the assembly of the mitochondrial complex I.</text>
</comment>
<evidence type="ECO:0000256" key="4">
    <source>
        <dbReference type="ARBA" id="ARBA00023128"/>
    </source>
</evidence>
<dbReference type="PANTHER" id="PTHR13194">
    <property type="entry name" value="COMPLEX I INTERMEDIATE-ASSOCIATED PROTEIN 30"/>
    <property type="match status" value="1"/>
</dbReference>
<accession>A0AAV2ZQX4</accession>
<evidence type="ECO:0000256" key="1">
    <source>
        <dbReference type="ARBA" id="ARBA00004173"/>
    </source>
</evidence>
<comment type="similarity">
    <text evidence="2">Belongs to the CIA30 family.</text>
</comment>
<evidence type="ECO:0000256" key="7">
    <source>
        <dbReference type="ARBA" id="ARBA00031882"/>
    </source>
</evidence>
<dbReference type="Pfam" id="PF08547">
    <property type="entry name" value="CIA30"/>
    <property type="match status" value="1"/>
</dbReference>
<dbReference type="InterPro" id="IPR039131">
    <property type="entry name" value="NDUFAF1"/>
</dbReference>
<dbReference type="Proteomes" id="UP001181693">
    <property type="component" value="Unassembled WGS sequence"/>
</dbReference>
<evidence type="ECO:0000256" key="3">
    <source>
        <dbReference type="ARBA" id="ARBA00020004"/>
    </source>
</evidence>
<dbReference type="GO" id="GO:0006120">
    <property type="term" value="P:mitochondrial electron transport, NADH to ubiquinone"/>
    <property type="evidence" value="ECO:0007669"/>
    <property type="project" value="TreeGrafter"/>
</dbReference>
<dbReference type="GO" id="GO:0051082">
    <property type="term" value="F:unfolded protein binding"/>
    <property type="evidence" value="ECO:0007669"/>
    <property type="project" value="TreeGrafter"/>
</dbReference>
<dbReference type="GO" id="GO:0005739">
    <property type="term" value="C:mitochondrion"/>
    <property type="evidence" value="ECO:0007669"/>
    <property type="project" value="UniProtKB-SubCell"/>
</dbReference>
<evidence type="ECO:0000259" key="9">
    <source>
        <dbReference type="Pfam" id="PF08547"/>
    </source>
</evidence>
<gene>
    <name evidence="10" type="ORF">GDO54_005163</name>
</gene>
<keyword evidence="5" id="KW-0143">Chaperone</keyword>
<evidence type="ECO:0000313" key="11">
    <source>
        <dbReference type="Proteomes" id="UP001181693"/>
    </source>
</evidence>
<evidence type="ECO:0000313" key="10">
    <source>
        <dbReference type="EMBL" id="DBA14152.1"/>
    </source>
</evidence>
<sequence length="303" mass="35231">MMFSHEIMQRFNFSLTYKQVKAFSPLLCSSFHLSAIYSQSRNYRRPGSSPERLPFWKYTNFSLKNTTETLKKNVNLVFKEIQDHLRGPGGKPLLENLLEQTTVMWEFRSPEDLQKWTVSSDMEIGGKSQAFLKLGTNNQTALFYGVLNSEAPRDGETTSSGYCTLRSKPPKGAFGRKLNYDWSNFNTLHLRIRGDGRPWMVNIQSETYFTLQWDDLYHYFLYTRGGPYWQDIKIPLSKFFMSSRGRVQDGQYALWPDKITTIGFTIADRADGPFQLEIDFIGLCNDKAHTEEFAYELYKNIPL</sequence>
<evidence type="ECO:0000256" key="5">
    <source>
        <dbReference type="ARBA" id="ARBA00023186"/>
    </source>
</evidence>
<organism evidence="10 11">
    <name type="scientific">Pyxicephalus adspersus</name>
    <name type="common">African bullfrog</name>
    <dbReference type="NCBI Taxonomy" id="30357"/>
    <lineage>
        <taxon>Eukaryota</taxon>
        <taxon>Metazoa</taxon>
        <taxon>Chordata</taxon>
        <taxon>Craniata</taxon>
        <taxon>Vertebrata</taxon>
        <taxon>Euteleostomi</taxon>
        <taxon>Amphibia</taxon>
        <taxon>Batrachia</taxon>
        <taxon>Anura</taxon>
        <taxon>Neobatrachia</taxon>
        <taxon>Ranoidea</taxon>
        <taxon>Pyxicephalidae</taxon>
        <taxon>Pyxicephalinae</taxon>
        <taxon>Pyxicephalus</taxon>
    </lineage>
</organism>
<dbReference type="InterPro" id="IPR013857">
    <property type="entry name" value="NADH-UbQ_OxRdtase-assoc_prot30"/>
</dbReference>
<dbReference type="PANTHER" id="PTHR13194:SF18">
    <property type="entry name" value="COMPLEX I INTERMEDIATE-ASSOCIATED PROTEIN 30, MITOCHONDRIAL"/>
    <property type="match status" value="1"/>
</dbReference>
<dbReference type="InterPro" id="IPR008979">
    <property type="entry name" value="Galactose-bd-like_sf"/>
</dbReference>